<evidence type="ECO:0000313" key="3">
    <source>
        <dbReference type="Proteomes" id="UP000234275"/>
    </source>
</evidence>
<organism evidence="2 3">
    <name type="scientific">Aspergillus steynii IBT 23096</name>
    <dbReference type="NCBI Taxonomy" id="1392250"/>
    <lineage>
        <taxon>Eukaryota</taxon>
        <taxon>Fungi</taxon>
        <taxon>Dikarya</taxon>
        <taxon>Ascomycota</taxon>
        <taxon>Pezizomycotina</taxon>
        <taxon>Eurotiomycetes</taxon>
        <taxon>Eurotiomycetidae</taxon>
        <taxon>Eurotiales</taxon>
        <taxon>Aspergillaceae</taxon>
        <taxon>Aspergillus</taxon>
        <taxon>Aspergillus subgen. Circumdati</taxon>
    </lineage>
</organism>
<gene>
    <name evidence="2" type="ORF">P170DRAFT_3246</name>
</gene>
<evidence type="ECO:0000256" key="1">
    <source>
        <dbReference type="SAM" id="MobiDB-lite"/>
    </source>
</evidence>
<dbReference type="RefSeq" id="XP_024709027.1">
    <property type="nucleotide sequence ID" value="XM_024843335.1"/>
</dbReference>
<dbReference type="VEuPathDB" id="FungiDB:P170DRAFT_3246"/>
<keyword evidence="3" id="KW-1185">Reference proteome</keyword>
<dbReference type="AlphaFoldDB" id="A0A2I2GLH8"/>
<reference evidence="2 3" key="1">
    <citation type="submission" date="2016-12" db="EMBL/GenBank/DDBJ databases">
        <title>The genomes of Aspergillus section Nigri reveals drivers in fungal speciation.</title>
        <authorList>
            <consortium name="DOE Joint Genome Institute"/>
            <person name="Vesth T.C."/>
            <person name="Nybo J."/>
            <person name="Theobald S."/>
            <person name="Brandl J."/>
            <person name="Frisvad J.C."/>
            <person name="Nielsen K.F."/>
            <person name="Lyhne E.K."/>
            <person name="Kogle M.E."/>
            <person name="Kuo A."/>
            <person name="Riley R."/>
            <person name="Clum A."/>
            <person name="Nolan M."/>
            <person name="Lipzen A."/>
            <person name="Salamov A."/>
            <person name="Henrissat B."/>
            <person name="Wiebenga A."/>
            <person name="De Vries R.P."/>
            <person name="Grigoriev I.V."/>
            <person name="Mortensen U.H."/>
            <person name="Andersen M.R."/>
            <person name="Baker S.E."/>
        </authorList>
    </citation>
    <scope>NUCLEOTIDE SEQUENCE [LARGE SCALE GENOMIC DNA]</scope>
    <source>
        <strain evidence="2 3">IBT 23096</strain>
    </source>
</reference>
<protein>
    <submittedName>
        <fullName evidence="2">Uncharacterized protein</fullName>
    </submittedName>
</protein>
<proteinExistence type="predicted"/>
<feature type="region of interest" description="Disordered" evidence="1">
    <location>
        <begin position="1"/>
        <end position="28"/>
    </location>
</feature>
<evidence type="ECO:0000313" key="2">
    <source>
        <dbReference type="EMBL" id="PLB53725.1"/>
    </source>
</evidence>
<sequence length="76" mass="8437">MPESYAERGGIVNTPACHEPQSSPQQPTMVARRLLPIWPLASIPGVRARFHCFPNDSIRPLLLVMALGAWESGRRT</sequence>
<accession>A0A2I2GLH8</accession>
<dbReference type="GeneID" id="36551035"/>
<dbReference type="EMBL" id="MSFO01000001">
    <property type="protein sequence ID" value="PLB53725.1"/>
    <property type="molecule type" value="Genomic_DNA"/>
</dbReference>
<name>A0A2I2GLH8_9EURO</name>
<comment type="caution">
    <text evidence="2">The sequence shown here is derived from an EMBL/GenBank/DDBJ whole genome shotgun (WGS) entry which is preliminary data.</text>
</comment>
<dbReference type="Proteomes" id="UP000234275">
    <property type="component" value="Unassembled WGS sequence"/>
</dbReference>